<dbReference type="OrthoDB" id="569000at2"/>
<dbReference type="HOGENOM" id="CLU_796261_0_0_7"/>
<proteinExistence type="predicted"/>
<dbReference type="AlphaFoldDB" id="E1QDY7"/>
<evidence type="ECO:0000313" key="2">
    <source>
        <dbReference type="Proteomes" id="UP000009047"/>
    </source>
</evidence>
<dbReference type="InterPro" id="IPR046653">
    <property type="entry name" value="DUF6765"/>
</dbReference>
<protein>
    <submittedName>
        <fullName evidence="1">Uncharacterized protein</fullName>
    </submittedName>
</protein>
<evidence type="ECO:0000313" key="1">
    <source>
        <dbReference type="EMBL" id="ADK83773.1"/>
    </source>
</evidence>
<dbReference type="Proteomes" id="UP000009047">
    <property type="component" value="Chromosome"/>
</dbReference>
<gene>
    <name evidence="1" type="ordered locus">Deba_0398</name>
</gene>
<sequence length="348" mass="39826">MDVEFHYYMTYLVAAAAGYPPADALKIAYASQYVDDNKFQFDIDKGQASAYQNYISQTMDILKPKDRLMRIYPIFHFVPGEPMSEACMRLDGCLHMLNTTPGNQNASELLRAAIQTDDLQRIGVATHAFADTWAHQNFVGYFDAFNAMNGPLEKLSPNIGHADAGHLPDLPTAVWQDPRMVSGQVDNRQRFLEAAEAVMTMFMGRIDPAMSPQEASRRLAAMRLELNQAMGKRDDQNVMSDERIERYVALGEKPFFGGQAIPRYDPELWLDMAVNEEVRGLKDRWMGQNLEFLGREIPVVADIYTWRDPGSRQTTDWWRFQEAVKAHQDMAWAMLRTGNMRFMSMQRL</sequence>
<dbReference type="STRING" id="644282.Deba_0398"/>
<keyword evidence="2" id="KW-1185">Reference proteome</keyword>
<organism evidence="1 2">
    <name type="scientific">Desulfarculus baarsii (strain ATCC 33931 / DSM 2075 / LMG 7858 / VKM B-1802 / 2st14)</name>
    <dbReference type="NCBI Taxonomy" id="644282"/>
    <lineage>
        <taxon>Bacteria</taxon>
        <taxon>Pseudomonadati</taxon>
        <taxon>Thermodesulfobacteriota</taxon>
        <taxon>Desulfarculia</taxon>
        <taxon>Desulfarculales</taxon>
        <taxon>Desulfarculaceae</taxon>
        <taxon>Desulfarculus</taxon>
    </lineage>
</organism>
<dbReference type="Pfam" id="PF20551">
    <property type="entry name" value="DUF6765"/>
    <property type="match status" value="1"/>
</dbReference>
<name>E1QDY7_DESB2</name>
<accession>E1QDY7</accession>
<dbReference type="KEGG" id="dbr:Deba_0398"/>
<dbReference type="RefSeq" id="WP_013257229.1">
    <property type="nucleotide sequence ID" value="NC_014365.1"/>
</dbReference>
<reference evidence="1 2" key="1">
    <citation type="journal article" date="2010" name="Stand. Genomic Sci.">
        <title>Complete genome sequence of Desulfarculus baarsii type strain (2st14).</title>
        <authorList>
            <person name="Sun H."/>
            <person name="Spring S."/>
            <person name="Lapidus A."/>
            <person name="Davenport K."/>
            <person name="Del Rio T.G."/>
            <person name="Tice H."/>
            <person name="Nolan M."/>
            <person name="Copeland A."/>
            <person name="Cheng J.F."/>
            <person name="Lucas S."/>
            <person name="Tapia R."/>
            <person name="Goodwin L."/>
            <person name="Pitluck S."/>
            <person name="Ivanova N."/>
            <person name="Pagani I."/>
            <person name="Mavromatis K."/>
            <person name="Ovchinnikova G."/>
            <person name="Pati A."/>
            <person name="Chen A."/>
            <person name="Palaniappan K."/>
            <person name="Hauser L."/>
            <person name="Chang Y.J."/>
            <person name="Jeffries C.D."/>
            <person name="Detter J.C."/>
            <person name="Han C."/>
            <person name="Rohde M."/>
            <person name="Brambilla E."/>
            <person name="Goker M."/>
            <person name="Woyke T."/>
            <person name="Bristow J."/>
            <person name="Eisen J.A."/>
            <person name="Markowitz V."/>
            <person name="Hugenholtz P."/>
            <person name="Kyrpides N.C."/>
            <person name="Klenk H.P."/>
            <person name="Land M."/>
        </authorList>
    </citation>
    <scope>NUCLEOTIDE SEQUENCE [LARGE SCALE GENOMIC DNA]</scope>
    <source>
        <strain evidence="2">ATCC 33931 / DSM 2075 / LMG 7858 / VKM B-1802 / 2st14</strain>
    </source>
</reference>
<dbReference type="eggNOG" id="ENOG502Z8IF">
    <property type="taxonomic scope" value="Bacteria"/>
</dbReference>
<dbReference type="EMBL" id="CP002085">
    <property type="protein sequence ID" value="ADK83773.1"/>
    <property type="molecule type" value="Genomic_DNA"/>
</dbReference>